<protein>
    <submittedName>
        <fullName evidence="1">Uncharacterized protein</fullName>
    </submittedName>
</protein>
<evidence type="ECO:0000313" key="2">
    <source>
        <dbReference type="Proteomes" id="UP000294673"/>
    </source>
</evidence>
<evidence type="ECO:0000313" key="1">
    <source>
        <dbReference type="EMBL" id="QBO63944.1"/>
    </source>
</evidence>
<dbReference type="Proteomes" id="UP000294673">
    <property type="component" value="Segment"/>
</dbReference>
<gene>
    <name evidence="1" type="ORF">Goslar_00151</name>
</gene>
<reference evidence="1 2" key="1">
    <citation type="submission" date="2018-12" db="EMBL/GenBank/DDBJ databases">
        <title>Still something new to discover - new insights into E. coli phage diversity and taxonomy.</title>
        <authorList>
            <person name="Korf I.H.E."/>
            <person name="Adriaennsens E."/>
            <person name="Dreiseikelmann B."/>
            <person name="Kropinski A."/>
            <person name="Nimtz M."/>
            <person name="Meier-Kolthoff J.P."/>
            <person name="Rohde M."/>
            <person name="van Raaij M."/>
            <person name="Wittmann J."/>
        </authorList>
    </citation>
    <scope>NUCLEOTIDE SEQUENCE [LARGE SCALE GENOMIC DNA]</scope>
</reference>
<proteinExistence type="predicted"/>
<sequence>MKISYQEQDHRCKHCDKDLSKPMLAAYGQHEPTVVCDDCASRYSLVRVGDGEGIQLKLRDTHEHRLRVVAVLAPPYQKGEPRKAAWTFAEFDVAIDKPITKGLSPFNDIVEYNNIKNAVADLLPLSPHSCVYGVGTLPQVCCVLPRETYISLGARQLIKFFGVYDDMLSKIGELLVTMSKTKDVSRKNKDVRISHAVCAHLMAGSMWLGDYANTVISQLPISYEVVFKDGVFYGVRRKDTAFQLKNIILDLPIDHLIASVISDPSRVVDMIRGKLKGNPA</sequence>
<keyword evidence="2" id="KW-1185">Reference proteome</keyword>
<dbReference type="EMBL" id="MK327938">
    <property type="protein sequence ID" value="QBO63944.1"/>
    <property type="molecule type" value="Genomic_DNA"/>
</dbReference>
<name>A0A482GEF9_BPGOS</name>
<organism evidence="1 2">
    <name type="scientific">Escherichia phage vB_EcoM_Goslar</name>
    <dbReference type="NCBI Taxonomy" id="2502409"/>
    <lineage>
        <taxon>Viruses</taxon>
        <taxon>Duplodnaviria</taxon>
        <taxon>Heunggongvirae</taxon>
        <taxon>Uroviricota</taxon>
        <taxon>Caudoviricetes</taxon>
        <taxon>Chimalliviridae</taxon>
        <taxon>Goslarvirus</taxon>
        <taxon>Goslarvirus goslar</taxon>
    </lineage>
</organism>
<organismHost>
    <name type="scientific">Escherichia coli</name>
    <dbReference type="NCBI Taxonomy" id="562"/>
</organismHost>
<accession>A0A482GEF9</accession>